<evidence type="ECO:0000313" key="4">
    <source>
        <dbReference type="EMBL" id="CAD8044840.1"/>
    </source>
</evidence>
<dbReference type="AlphaFoldDB" id="A0A8S1JWE6"/>
<dbReference type="PROSITE" id="PS50158">
    <property type="entry name" value="ZF_CCHC"/>
    <property type="match status" value="2"/>
</dbReference>
<proteinExistence type="predicted"/>
<feature type="region of interest" description="Disordered" evidence="2">
    <location>
        <begin position="307"/>
        <end position="343"/>
    </location>
</feature>
<keyword evidence="5" id="KW-1185">Reference proteome</keyword>
<dbReference type="InterPro" id="IPR035420">
    <property type="entry name" value="Spt6_SH2"/>
</dbReference>
<dbReference type="GO" id="GO:0031491">
    <property type="term" value="F:nucleosome binding"/>
    <property type="evidence" value="ECO:0007669"/>
    <property type="project" value="TreeGrafter"/>
</dbReference>
<dbReference type="EMBL" id="CAJJDM010000004">
    <property type="protein sequence ID" value="CAD8044840.1"/>
    <property type="molecule type" value="Genomic_DNA"/>
</dbReference>
<dbReference type="PANTHER" id="PTHR10145:SF6">
    <property type="entry name" value="TRANSCRIPTION ELONGATION FACTOR SPT6"/>
    <property type="match status" value="1"/>
</dbReference>
<dbReference type="CDD" id="cd09918">
    <property type="entry name" value="SH2_Nterm_SPT6_like"/>
    <property type="match status" value="1"/>
</dbReference>
<dbReference type="PANTHER" id="PTHR10145">
    <property type="entry name" value="TRANSCRIPTION ELONGATION FACTOR SPT6"/>
    <property type="match status" value="1"/>
</dbReference>
<dbReference type="Pfam" id="PF00098">
    <property type="entry name" value="zf-CCHC"/>
    <property type="match status" value="1"/>
</dbReference>
<evidence type="ECO:0000256" key="1">
    <source>
        <dbReference type="PROSITE-ProRule" id="PRU00047"/>
    </source>
</evidence>
<dbReference type="Pfam" id="PF14633">
    <property type="entry name" value="SH2_2"/>
    <property type="match status" value="1"/>
</dbReference>
<sequence>MQTFDLSKLKEFDQPIIPSELPNKYKQREQSIHRYINHPQFQLVLLRGALEYIESQPVGKYIIRPNFRLKDHLTITWKFHEGVIVHLNVQVLKFAQRLKPQLVLKGKAYESFDEIYENYITPCNLHMDAAVNNEKFYNFKMEQLENKLKVDIEKDEKIIPYGFCVTDKFPQYIVLMYMKQKNKVEKELIKVKPEGLSLHFVLQNNLNDITIWLKKNFNTQENKDYIKRTKQPIPETDDRLNQLNSQWEVKREEERVKHEESSYNVTCSLCNKRGHNANDCRQMRDRGGRSGCYNCDQNGHFKKNCPKLNNYRSERSNSREREKMSTKKNQFQTIGEDNQQINQ</sequence>
<gene>
    <name evidence="4" type="ORF">PPRIM_AZ9-3.1.T0080409</name>
</gene>
<evidence type="ECO:0000256" key="2">
    <source>
        <dbReference type="SAM" id="MobiDB-lite"/>
    </source>
</evidence>
<evidence type="ECO:0000259" key="3">
    <source>
        <dbReference type="PROSITE" id="PS50158"/>
    </source>
</evidence>
<keyword evidence="1" id="KW-0479">Metal-binding</keyword>
<keyword evidence="1" id="KW-0862">Zinc</keyword>
<feature type="domain" description="CCHC-type" evidence="3">
    <location>
        <begin position="267"/>
        <end position="282"/>
    </location>
</feature>
<dbReference type="GO" id="GO:0008023">
    <property type="term" value="C:transcription elongation factor complex"/>
    <property type="evidence" value="ECO:0007669"/>
    <property type="project" value="TreeGrafter"/>
</dbReference>
<feature type="domain" description="CCHC-type" evidence="3">
    <location>
        <begin position="292"/>
        <end position="307"/>
    </location>
</feature>
<keyword evidence="1" id="KW-0863">Zinc-finger</keyword>
<comment type="caution">
    <text evidence="4">The sequence shown here is derived from an EMBL/GenBank/DDBJ whole genome shotgun (WGS) entry which is preliminary data.</text>
</comment>
<dbReference type="GO" id="GO:0008270">
    <property type="term" value="F:zinc ion binding"/>
    <property type="evidence" value="ECO:0007669"/>
    <property type="project" value="UniProtKB-KW"/>
</dbReference>
<reference evidence="4" key="1">
    <citation type="submission" date="2021-01" db="EMBL/GenBank/DDBJ databases">
        <authorList>
            <consortium name="Genoscope - CEA"/>
            <person name="William W."/>
        </authorList>
    </citation>
    <scope>NUCLEOTIDE SEQUENCE</scope>
</reference>
<feature type="compositionally biased region" description="Basic and acidic residues" evidence="2">
    <location>
        <begin position="312"/>
        <end position="325"/>
    </location>
</feature>
<dbReference type="GO" id="GO:0003676">
    <property type="term" value="F:nucleic acid binding"/>
    <property type="evidence" value="ECO:0007669"/>
    <property type="project" value="InterPro"/>
</dbReference>
<dbReference type="InterPro" id="IPR035018">
    <property type="entry name" value="Spt6_SH2_C"/>
</dbReference>
<evidence type="ECO:0000313" key="5">
    <source>
        <dbReference type="Proteomes" id="UP000688137"/>
    </source>
</evidence>
<dbReference type="GO" id="GO:0042393">
    <property type="term" value="F:histone binding"/>
    <property type="evidence" value="ECO:0007669"/>
    <property type="project" value="TreeGrafter"/>
</dbReference>
<organism evidence="4 5">
    <name type="scientific">Paramecium primaurelia</name>
    <dbReference type="NCBI Taxonomy" id="5886"/>
    <lineage>
        <taxon>Eukaryota</taxon>
        <taxon>Sar</taxon>
        <taxon>Alveolata</taxon>
        <taxon>Ciliophora</taxon>
        <taxon>Intramacronucleata</taxon>
        <taxon>Oligohymenophorea</taxon>
        <taxon>Peniculida</taxon>
        <taxon>Parameciidae</taxon>
        <taxon>Paramecium</taxon>
    </lineage>
</organism>
<dbReference type="InterPro" id="IPR017072">
    <property type="entry name" value="TF_Spt6"/>
</dbReference>
<dbReference type="CDD" id="cd09928">
    <property type="entry name" value="SH2_Cterm_SPT6_like"/>
    <property type="match status" value="1"/>
</dbReference>
<dbReference type="GO" id="GO:0140673">
    <property type="term" value="P:transcription elongation-coupled chromatin remodeling"/>
    <property type="evidence" value="ECO:0007669"/>
    <property type="project" value="InterPro"/>
</dbReference>
<protein>
    <recommendedName>
        <fullName evidence="3">CCHC-type domain-containing protein</fullName>
    </recommendedName>
</protein>
<dbReference type="Proteomes" id="UP000688137">
    <property type="component" value="Unassembled WGS sequence"/>
</dbReference>
<feature type="compositionally biased region" description="Polar residues" evidence="2">
    <location>
        <begin position="327"/>
        <end position="343"/>
    </location>
</feature>
<dbReference type="SMART" id="SM00343">
    <property type="entry name" value="ZnF_C2HC"/>
    <property type="match status" value="2"/>
</dbReference>
<accession>A0A8S1JWE6</accession>
<dbReference type="InterPro" id="IPR001878">
    <property type="entry name" value="Znf_CCHC"/>
</dbReference>
<name>A0A8S1JWE6_PARPR</name>
<dbReference type="InterPro" id="IPR035019">
    <property type="entry name" value="Spt6_SH2_N"/>
</dbReference>
<dbReference type="GO" id="GO:0034728">
    <property type="term" value="P:nucleosome organization"/>
    <property type="evidence" value="ECO:0007669"/>
    <property type="project" value="TreeGrafter"/>
</dbReference>